<dbReference type="EMBL" id="NCVQ01000010">
    <property type="protein sequence ID" value="PWZ07464.1"/>
    <property type="molecule type" value="Genomic_DNA"/>
</dbReference>
<reference evidence="2 3" key="1">
    <citation type="journal article" date="2018" name="Nat. Genet.">
        <title>Extensive intraspecific gene order and gene structural variations between Mo17 and other maize genomes.</title>
        <authorList>
            <person name="Sun S."/>
            <person name="Zhou Y."/>
            <person name="Chen J."/>
            <person name="Shi J."/>
            <person name="Zhao H."/>
            <person name="Zhao H."/>
            <person name="Song W."/>
            <person name="Zhang M."/>
            <person name="Cui Y."/>
            <person name="Dong X."/>
            <person name="Liu H."/>
            <person name="Ma X."/>
            <person name="Jiao Y."/>
            <person name="Wang B."/>
            <person name="Wei X."/>
            <person name="Stein J.C."/>
            <person name="Glaubitz J.C."/>
            <person name="Lu F."/>
            <person name="Yu G."/>
            <person name="Liang C."/>
            <person name="Fengler K."/>
            <person name="Li B."/>
            <person name="Rafalski A."/>
            <person name="Schnable P.S."/>
            <person name="Ware D.H."/>
            <person name="Buckler E.S."/>
            <person name="Lai J."/>
        </authorList>
    </citation>
    <scope>NUCLEOTIDE SEQUENCE [LARGE SCALE GENOMIC DNA]</scope>
    <source>
        <strain evidence="3">cv. Missouri 17</strain>
        <tissue evidence="2">Seedling</tissue>
    </source>
</reference>
<protein>
    <submittedName>
        <fullName evidence="2">Uncharacterized protein</fullName>
    </submittedName>
</protein>
<sequence length="28" mass="3182">MNLTGISSFFKGKTQERGKNPVFRRGPK</sequence>
<evidence type="ECO:0000313" key="3">
    <source>
        <dbReference type="Proteomes" id="UP000251960"/>
    </source>
</evidence>
<feature type="region of interest" description="Disordered" evidence="1">
    <location>
        <begin position="1"/>
        <end position="28"/>
    </location>
</feature>
<evidence type="ECO:0000313" key="2">
    <source>
        <dbReference type="EMBL" id="PWZ07464.1"/>
    </source>
</evidence>
<comment type="caution">
    <text evidence="2">The sequence shown here is derived from an EMBL/GenBank/DDBJ whole genome shotgun (WGS) entry which is preliminary data.</text>
</comment>
<evidence type="ECO:0000256" key="1">
    <source>
        <dbReference type="SAM" id="MobiDB-lite"/>
    </source>
</evidence>
<gene>
    <name evidence="2" type="ORF">Zm00014a_006698</name>
</gene>
<dbReference type="AlphaFoldDB" id="A0A3L6DFS5"/>
<dbReference type="Proteomes" id="UP000251960">
    <property type="component" value="Chromosome 9"/>
</dbReference>
<organism evidence="2 3">
    <name type="scientific">Zea mays</name>
    <name type="common">Maize</name>
    <dbReference type="NCBI Taxonomy" id="4577"/>
    <lineage>
        <taxon>Eukaryota</taxon>
        <taxon>Viridiplantae</taxon>
        <taxon>Streptophyta</taxon>
        <taxon>Embryophyta</taxon>
        <taxon>Tracheophyta</taxon>
        <taxon>Spermatophyta</taxon>
        <taxon>Magnoliopsida</taxon>
        <taxon>Liliopsida</taxon>
        <taxon>Poales</taxon>
        <taxon>Poaceae</taxon>
        <taxon>PACMAD clade</taxon>
        <taxon>Panicoideae</taxon>
        <taxon>Andropogonodae</taxon>
        <taxon>Andropogoneae</taxon>
        <taxon>Tripsacinae</taxon>
        <taxon>Zea</taxon>
    </lineage>
</organism>
<accession>A0A3L6DFS5</accession>
<name>A0A3L6DFS5_MAIZE</name>
<proteinExistence type="predicted"/>